<keyword evidence="2" id="KW-1185">Reference proteome</keyword>
<dbReference type="AlphaFoldDB" id="A0A7J0FSB4"/>
<dbReference type="EMBL" id="BJWL01000014">
    <property type="protein sequence ID" value="GFZ00838.1"/>
    <property type="molecule type" value="Genomic_DNA"/>
</dbReference>
<proteinExistence type="predicted"/>
<sequence>MNENNTRLIQFLAAANPPPPTHLPFLILSDPIALVAREMTIPKKAIVWDEREEVDANRQVLPDVKEARFHRNPTKLQERRARRLGGEDLLAKVIKPGDEICPLLKRSEIWMPASTPSTLGQALQQQWMF</sequence>
<evidence type="ECO:0000313" key="1">
    <source>
        <dbReference type="EMBL" id="GFZ00838.1"/>
    </source>
</evidence>
<protein>
    <submittedName>
        <fullName evidence="1">Uncharacterized protein</fullName>
    </submittedName>
</protein>
<dbReference type="Proteomes" id="UP000585474">
    <property type="component" value="Unassembled WGS sequence"/>
</dbReference>
<evidence type="ECO:0000313" key="2">
    <source>
        <dbReference type="Proteomes" id="UP000585474"/>
    </source>
</evidence>
<gene>
    <name evidence="1" type="ORF">Acr_14g0004730</name>
</gene>
<reference evidence="1 2" key="1">
    <citation type="submission" date="2019-07" db="EMBL/GenBank/DDBJ databases">
        <title>De Novo Assembly of kiwifruit Actinidia rufa.</title>
        <authorList>
            <person name="Sugita-Konishi S."/>
            <person name="Sato K."/>
            <person name="Mori E."/>
            <person name="Abe Y."/>
            <person name="Kisaki G."/>
            <person name="Hamano K."/>
            <person name="Suezawa K."/>
            <person name="Otani M."/>
            <person name="Fukuda T."/>
            <person name="Manabe T."/>
            <person name="Gomi K."/>
            <person name="Tabuchi M."/>
            <person name="Akimitsu K."/>
            <person name="Kataoka I."/>
        </authorList>
    </citation>
    <scope>NUCLEOTIDE SEQUENCE [LARGE SCALE GENOMIC DNA]</scope>
    <source>
        <strain evidence="2">cv. Fuchu</strain>
    </source>
</reference>
<accession>A0A7J0FSB4</accession>
<name>A0A7J0FSB4_9ERIC</name>
<comment type="caution">
    <text evidence="1">The sequence shown here is derived from an EMBL/GenBank/DDBJ whole genome shotgun (WGS) entry which is preliminary data.</text>
</comment>
<organism evidence="1 2">
    <name type="scientific">Actinidia rufa</name>
    <dbReference type="NCBI Taxonomy" id="165716"/>
    <lineage>
        <taxon>Eukaryota</taxon>
        <taxon>Viridiplantae</taxon>
        <taxon>Streptophyta</taxon>
        <taxon>Embryophyta</taxon>
        <taxon>Tracheophyta</taxon>
        <taxon>Spermatophyta</taxon>
        <taxon>Magnoliopsida</taxon>
        <taxon>eudicotyledons</taxon>
        <taxon>Gunneridae</taxon>
        <taxon>Pentapetalae</taxon>
        <taxon>asterids</taxon>
        <taxon>Ericales</taxon>
        <taxon>Actinidiaceae</taxon>
        <taxon>Actinidia</taxon>
    </lineage>
</organism>